<dbReference type="InterPro" id="IPR051750">
    <property type="entry name" value="Trans-sulfuration_enzymes"/>
</dbReference>
<dbReference type="Proteomes" id="UP000076532">
    <property type="component" value="Unassembled WGS sequence"/>
</dbReference>
<dbReference type="GO" id="GO:0019346">
    <property type="term" value="P:transsulfuration"/>
    <property type="evidence" value="ECO:0007669"/>
    <property type="project" value="InterPro"/>
</dbReference>
<accession>A0A166HU99</accession>
<dbReference type="SUPFAM" id="SSF53383">
    <property type="entry name" value="PLP-dependent transferases"/>
    <property type="match status" value="1"/>
</dbReference>
<gene>
    <name evidence="3" type="ORF">FIBSPDRAFT_828364</name>
</gene>
<dbReference type="PANTHER" id="PTHR42699">
    <property type="match status" value="1"/>
</dbReference>
<keyword evidence="4" id="KW-1185">Reference proteome</keyword>
<dbReference type="InterPro" id="IPR000277">
    <property type="entry name" value="Cys/Met-Metab_PyrdxlP-dep_enz"/>
</dbReference>
<dbReference type="EMBL" id="KV417565">
    <property type="protein sequence ID" value="KZP19240.1"/>
    <property type="molecule type" value="Genomic_DNA"/>
</dbReference>
<dbReference type="GO" id="GO:0003962">
    <property type="term" value="F:cystathionine gamma-synthase activity"/>
    <property type="evidence" value="ECO:0007669"/>
    <property type="project" value="TreeGrafter"/>
</dbReference>
<evidence type="ECO:0000256" key="2">
    <source>
        <dbReference type="ARBA" id="ARBA00022898"/>
    </source>
</evidence>
<evidence type="ECO:0000313" key="3">
    <source>
        <dbReference type="EMBL" id="KZP19240.1"/>
    </source>
</evidence>
<dbReference type="InterPro" id="IPR015424">
    <property type="entry name" value="PyrdxlP-dep_Trfase"/>
</dbReference>
<evidence type="ECO:0000313" key="4">
    <source>
        <dbReference type="Proteomes" id="UP000076532"/>
    </source>
</evidence>
<keyword evidence="2" id="KW-0663">Pyridoxal phosphate</keyword>
<organism evidence="3 4">
    <name type="scientific">Athelia psychrophila</name>
    <dbReference type="NCBI Taxonomy" id="1759441"/>
    <lineage>
        <taxon>Eukaryota</taxon>
        <taxon>Fungi</taxon>
        <taxon>Dikarya</taxon>
        <taxon>Basidiomycota</taxon>
        <taxon>Agaricomycotina</taxon>
        <taxon>Agaricomycetes</taxon>
        <taxon>Agaricomycetidae</taxon>
        <taxon>Atheliales</taxon>
        <taxon>Atheliaceae</taxon>
        <taxon>Athelia</taxon>
    </lineage>
</organism>
<protein>
    <submittedName>
        <fullName evidence="3">PLP-dependent transferase</fullName>
    </submittedName>
</protein>
<dbReference type="Gene3D" id="3.40.640.10">
    <property type="entry name" value="Type I PLP-dependent aspartate aminotransferase-like (Major domain)"/>
    <property type="match status" value="1"/>
</dbReference>
<dbReference type="OrthoDB" id="10047078at2759"/>
<evidence type="ECO:0000256" key="1">
    <source>
        <dbReference type="ARBA" id="ARBA00001933"/>
    </source>
</evidence>
<dbReference type="InterPro" id="IPR015421">
    <property type="entry name" value="PyrdxlP-dep_Trfase_major"/>
</dbReference>
<reference evidence="3 4" key="1">
    <citation type="journal article" date="2016" name="Mol. Biol. Evol.">
        <title>Comparative Genomics of Early-Diverging Mushroom-Forming Fungi Provides Insights into the Origins of Lignocellulose Decay Capabilities.</title>
        <authorList>
            <person name="Nagy L.G."/>
            <person name="Riley R."/>
            <person name="Tritt A."/>
            <person name="Adam C."/>
            <person name="Daum C."/>
            <person name="Floudas D."/>
            <person name="Sun H."/>
            <person name="Yadav J.S."/>
            <person name="Pangilinan J."/>
            <person name="Larsson K.H."/>
            <person name="Matsuura K."/>
            <person name="Barry K."/>
            <person name="Labutti K."/>
            <person name="Kuo R."/>
            <person name="Ohm R.A."/>
            <person name="Bhattacharya S.S."/>
            <person name="Shirouzu T."/>
            <person name="Yoshinaga Y."/>
            <person name="Martin F.M."/>
            <person name="Grigoriev I.V."/>
            <person name="Hibbett D.S."/>
        </authorList>
    </citation>
    <scope>NUCLEOTIDE SEQUENCE [LARGE SCALE GENOMIC DNA]</scope>
    <source>
        <strain evidence="3 4">CBS 109695</strain>
    </source>
</reference>
<dbReference type="PANTHER" id="PTHR42699:SF1">
    <property type="entry name" value="CYSTATHIONINE GAMMA-SYNTHASE-RELATED"/>
    <property type="match status" value="1"/>
</dbReference>
<dbReference type="Gene3D" id="3.90.1150.10">
    <property type="entry name" value="Aspartate Aminotransferase, domain 1"/>
    <property type="match status" value="1"/>
</dbReference>
<dbReference type="InterPro" id="IPR015422">
    <property type="entry name" value="PyrdxlP-dep_Trfase_small"/>
</dbReference>
<dbReference type="AlphaFoldDB" id="A0A166HU99"/>
<proteinExistence type="predicted"/>
<dbReference type="STRING" id="436010.A0A166HU99"/>
<sequence length="604" mass="66072">MTATNTIAQTPVLCPATHAPGILSSSNAIPSLTVPANFLVRGSPIPPVPHAISVSLPAWNDVIAYKSGEPSIAVAMKSGYPRFFIHRSILKLSEICEQVLGVIGERSLVFPSLDAARLCQEFMVAQSTMKGSPLPVRLAQISITRDGHLITADNVSRTSSDSASVILHAILCPAVALPLAEIFWRERGMGISSRMAQYSLSLLSEKAINGIAIEPNHLESSWQADDPCFKSVQGKIAKCTIRSKISELLRHGRPATSTDVKVDDVFLYPTGMCAIWNAYDMTSKARPTGKSACFGFLYTCTIHLLKKHSSGCHFFAHGSSDDFDSLEGFIKKELATTPSNPGIYALFTEIPSNPLLRSPDLPRLRALADKYDIPIVLDETIGNFVNVDILSYADILVTSLSKLFSGAANVTGGSLVLNPAGRYYQNFKRQLNASFQDIYFDEDAICMEYNSRDFASRTCVIDSNAEAVCELIRSRSMMVGVHSLGIKEVRYPKWTTREQYDHCRTKVDGEYVGGFGGLCSVIFTNAPACRAFYDTLDLWKGPTLGTNFTLVTAYTLVGHYDELEWAAKYGVTENLVRISVGMEEQDGLLHRVAFALKAAEEASD</sequence>
<name>A0A166HU99_9AGAM</name>
<keyword evidence="3" id="KW-0808">Transferase</keyword>
<comment type="cofactor">
    <cofactor evidence="1">
        <name>pyridoxal 5'-phosphate</name>
        <dbReference type="ChEBI" id="CHEBI:597326"/>
    </cofactor>
</comment>
<dbReference type="Pfam" id="PF01053">
    <property type="entry name" value="Cys_Met_Meta_PP"/>
    <property type="match status" value="1"/>
</dbReference>
<dbReference type="GO" id="GO:0030170">
    <property type="term" value="F:pyridoxal phosphate binding"/>
    <property type="evidence" value="ECO:0007669"/>
    <property type="project" value="InterPro"/>
</dbReference>